<dbReference type="OrthoDB" id="2146302at2"/>
<organism evidence="2 3">
    <name type="scientific">Weissella confusa</name>
    <name type="common">Lactobacillus confusus</name>
    <dbReference type="NCBI Taxonomy" id="1583"/>
    <lineage>
        <taxon>Bacteria</taxon>
        <taxon>Bacillati</taxon>
        <taxon>Bacillota</taxon>
        <taxon>Bacilli</taxon>
        <taxon>Lactobacillales</taxon>
        <taxon>Lactobacillaceae</taxon>
        <taxon>Weissella</taxon>
    </lineage>
</organism>
<dbReference type="GeneID" id="57978675"/>
<dbReference type="EMBL" id="JAAOCP010000009">
    <property type="protein sequence ID" value="MBJ7639338.1"/>
    <property type="molecule type" value="Genomic_DNA"/>
</dbReference>
<proteinExistence type="predicted"/>
<dbReference type="Proteomes" id="UP000728106">
    <property type="component" value="Unassembled WGS sequence"/>
</dbReference>
<evidence type="ECO:0000313" key="3">
    <source>
        <dbReference type="Proteomes" id="UP000728106"/>
    </source>
</evidence>
<accession>A0A0R2F9J5</accession>
<dbReference type="Proteomes" id="UP000808038">
    <property type="component" value="Unassembled WGS sequence"/>
</dbReference>
<keyword evidence="3" id="KW-1185">Reference proteome</keyword>
<dbReference type="RefSeq" id="WP_003609939.1">
    <property type="nucleotide sequence ID" value="NZ_ALXH01000075.1"/>
</dbReference>
<comment type="caution">
    <text evidence="2">The sequence shown here is derived from an EMBL/GenBank/DDBJ whole genome shotgun (WGS) entry which is preliminary data.</text>
</comment>
<evidence type="ECO:0000313" key="1">
    <source>
        <dbReference type="EMBL" id="MBJ7632954.1"/>
    </source>
</evidence>
<gene>
    <name evidence="2" type="ORF">HAU20_08080</name>
    <name evidence="1" type="ORF">HAU43_07635</name>
</gene>
<dbReference type="EMBL" id="JAAOCX010000009">
    <property type="protein sequence ID" value="MBJ7632954.1"/>
    <property type="molecule type" value="Genomic_DNA"/>
</dbReference>
<reference evidence="2" key="1">
    <citation type="submission" date="2020-02" db="EMBL/GenBank/DDBJ databases">
        <authorList>
            <person name="Fontana A."/>
            <person name="Patrone V."/>
            <person name="Morelli L."/>
        </authorList>
    </citation>
    <scope>NUCLEOTIDE SEQUENCE</scope>
    <source>
        <strain evidence="1">CCUG 30943</strain>
        <strain evidence="2">CCUG 43002</strain>
    </source>
</reference>
<evidence type="ECO:0000313" key="2">
    <source>
        <dbReference type="EMBL" id="MBJ7639338.1"/>
    </source>
</evidence>
<protein>
    <submittedName>
        <fullName evidence="2">Uncharacterized protein</fullName>
    </submittedName>
</protein>
<dbReference type="AlphaFoldDB" id="A0A0R2F9J5"/>
<reference evidence="2 3" key="2">
    <citation type="journal article" date="2021" name="Int. J. Food Microbiol.">
        <title>Safety demonstration of a microbial species for use in the food chain: Weissella confusa.</title>
        <authorList>
            <person name="Bourdichon F."/>
            <person name="Patrone V."/>
            <person name="Fontana A."/>
            <person name="Milani G."/>
            <person name="Morelli L."/>
        </authorList>
    </citation>
    <scope>NUCLEOTIDE SEQUENCE [LARGE SCALE GENOMIC DNA]</scope>
    <source>
        <strain evidence="1">CCUG 30943</strain>
        <strain evidence="2 3">CCUG 43002</strain>
    </source>
</reference>
<sequence>MQAKHGTQIVDVWQISDDMSPAVWVQDAFKQGLLHWDAREENTLMLNAPWSVAMGACGDFLTRDGQELRIVNENEFEKDYQVIDNQ</sequence>
<name>A0A0R2F9J5_WEICO</name>